<dbReference type="Gene3D" id="1.10.600.10">
    <property type="entry name" value="Farnesyl Diphosphate Synthase"/>
    <property type="match status" value="1"/>
</dbReference>
<dbReference type="AlphaFoldDB" id="A0A8H7TH28"/>
<evidence type="ECO:0008006" key="3">
    <source>
        <dbReference type="Google" id="ProtNLM"/>
    </source>
</evidence>
<accession>A0A8H7TH28</accession>
<dbReference type="Pfam" id="PF19086">
    <property type="entry name" value="Terpene_syn_C_2"/>
    <property type="match status" value="1"/>
</dbReference>
<gene>
    <name evidence="1" type="ORF">IFR04_007276</name>
</gene>
<organism evidence="1 2">
    <name type="scientific">Cadophora malorum</name>
    <dbReference type="NCBI Taxonomy" id="108018"/>
    <lineage>
        <taxon>Eukaryota</taxon>
        <taxon>Fungi</taxon>
        <taxon>Dikarya</taxon>
        <taxon>Ascomycota</taxon>
        <taxon>Pezizomycotina</taxon>
        <taxon>Leotiomycetes</taxon>
        <taxon>Helotiales</taxon>
        <taxon>Ploettnerulaceae</taxon>
        <taxon>Cadophora</taxon>
    </lineage>
</organism>
<evidence type="ECO:0000313" key="1">
    <source>
        <dbReference type="EMBL" id="KAG4419574.1"/>
    </source>
</evidence>
<dbReference type="EMBL" id="JAFJYH010000102">
    <property type="protein sequence ID" value="KAG4419574.1"/>
    <property type="molecule type" value="Genomic_DNA"/>
</dbReference>
<reference evidence="1" key="1">
    <citation type="submission" date="2021-02" db="EMBL/GenBank/DDBJ databases">
        <title>Genome sequence Cadophora malorum strain M34.</title>
        <authorList>
            <person name="Stefanovic E."/>
            <person name="Vu D."/>
            <person name="Scully C."/>
            <person name="Dijksterhuis J."/>
            <person name="Roader J."/>
            <person name="Houbraken J."/>
        </authorList>
    </citation>
    <scope>NUCLEOTIDE SEQUENCE</scope>
    <source>
        <strain evidence="1">M34</strain>
    </source>
</reference>
<evidence type="ECO:0000313" key="2">
    <source>
        <dbReference type="Proteomes" id="UP000664132"/>
    </source>
</evidence>
<name>A0A8H7TH28_9HELO</name>
<dbReference type="SUPFAM" id="SSF48576">
    <property type="entry name" value="Terpenoid synthases"/>
    <property type="match status" value="1"/>
</dbReference>
<proteinExistence type="predicted"/>
<dbReference type="Proteomes" id="UP000664132">
    <property type="component" value="Unassembled WGS sequence"/>
</dbReference>
<dbReference type="InterPro" id="IPR008949">
    <property type="entry name" value="Isoprenoid_synthase_dom_sf"/>
</dbReference>
<keyword evidence="2" id="KW-1185">Reference proteome</keyword>
<sequence>MPLHTLDETIAGYMEYRIHTFAMLALFSFVEYAYELQIPDDVFKNPSIMKLEQIGIEIQIFVNDCVSYHREKVGPLICPKSFPTSPGPEFPTQ</sequence>
<comment type="caution">
    <text evidence="1">The sequence shown here is derived from an EMBL/GenBank/DDBJ whole genome shotgun (WGS) entry which is preliminary data.</text>
</comment>
<dbReference type="OrthoDB" id="6486656at2759"/>
<protein>
    <recommendedName>
        <fullName evidence="3">Terpene synthase</fullName>
    </recommendedName>
</protein>